<feature type="domain" description="FAD-dependent oxidoreductase 2 FAD-binding" evidence="5">
    <location>
        <begin position="34"/>
        <end position="535"/>
    </location>
</feature>
<proteinExistence type="predicted"/>
<evidence type="ECO:0000256" key="4">
    <source>
        <dbReference type="ARBA" id="ARBA00023002"/>
    </source>
</evidence>
<dbReference type="InterPro" id="IPR036188">
    <property type="entry name" value="FAD/NAD-bd_sf"/>
</dbReference>
<comment type="caution">
    <text evidence="6">The sequence shown here is derived from an EMBL/GenBank/DDBJ whole genome shotgun (WGS) entry which is preliminary data.</text>
</comment>
<gene>
    <name evidence="6" type="ORF">TOI97_02230</name>
</gene>
<sequence>MNKFDPDSDVWFSSVQRPEIIAQADSIVWDDGADFVVVGYGGAGMAAALEAVEGGLEVLALDLFDGGGSTAMNGGVVYAGGGTSVQQEAGVVDDAEEMYKYLQLETQGVIKDSTLRRFCEQSPAMIDWLVDHGVRFDSTLFRAKTSYPPQGYYLYHADSSLAPAYAAVAKPAARGHKAWCPPTNAAIGFGKHLTDPLRKSASRKGVRFMAQTEVRRLILDDKGTVLGVSVVQLPPGPEAERCRRLMALATKWQMMLPSSFPGFNITNGIAERYWKRADEIKSAHSIVRRIRARHGVCLSTGGFIQNRPMVQHYAPGYSASMAMGAPGDNGSGIRLGQSVGGAVDRLQRISSWRFLNPPQAFSAGMLVNAQGERYVNEALYGAAVGQVLGEEQQGVGWLILDKNLYRKAQQQLRKDDMLPFQRQPGKLALLFAKKARTLDQLAAKCGFDPHTLRETVKRYNHTAAGWQDDPFGKDQSDMHSIVDGPFYAIDVGAKSKLLPLSTMTVGGLIVDEDTGEVLREDGSPIQGLYAAGRAALGLPSHLYISGLSAADCFFSGRRAGAHVVAQATTDAPTADPKV</sequence>
<evidence type="ECO:0000259" key="5">
    <source>
        <dbReference type="Pfam" id="PF00890"/>
    </source>
</evidence>
<reference evidence="6 7" key="1">
    <citation type="submission" date="2023-12" db="EMBL/GenBank/DDBJ databases">
        <title>Denitrificimonas halotolerans sp. nov.,a novel species isolated from landfill leachate.</title>
        <authorList>
            <person name="Wang S."/>
        </authorList>
    </citation>
    <scope>NUCLEOTIDE SEQUENCE [LARGE SCALE GENOMIC DNA]</scope>
    <source>
        <strain evidence="6 7">JX-1</strain>
    </source>
</reference>
<dbReference type="SUPFAM" id="SSF51905">
    <property type="entry name" value="FAD/NAD(P)-binding domain"/>
    <property type="match status" value="1"/>
</dbReference>
<evidence type="ECO:0000256" key="3">
    <source>
        <dbReference type="ARBA" id="ARBA00022827"/>
    </source>
</evidence>
<dbReference type="PANTHER" id="PTHR43400">
    <property type="entry name" value="FUMARATE REDUCTASE"/>
    <property type="match status" value="1"/>
</dbReference>
<accession>A0ABU5GQD4</accession>
<organism evidence="6 7">
    <name type="scientific">Denitrificimonas halotolerans</name>
    <dbReference type="NCBI Taxonomy" id="3098930"/>
    <lineage>
        <taxon>Bacteria</taxon>
        <taxon>Pseudomonadati</taxon>
        <taxon>Pseudomonadota</taxon>
        <taxon>Gammaproteobacteria</taxon>
        <taxon>Pseudomonadales</taxon>
        <taxon>Pseudomonadaceae</taxon>
        <taxon>Denitrificimonas</taxon>
    </lineage>
</organism>
<dbReference type="PANTHER" id="PTHR43400:SF10">
    <property type="entry name" value="3-OXOSTEROID 1-DEHYDROGENASE"/>
    <property type="match status" value="1"/>
</dbReference>
<dbReference type="Gene3D" id="3.50.50.60">
    <property type="entry name" value="FAD/NAD(P)-binding domain"/>
    <property type="match status" value="3"/>
</dbReference>
<keyword evidence="7" id="KW-1185">Reference proteome</keyword>
<dbReference type="Proteomes" id="UP001294570">
    <property type="component" value="Unassembled WGS sequence"/>
</dbReference>
<dbReference type="InterPro" id="IPR050315">
    <property type="entry name" value="FAD-oxidoreductase_2"/>
</dbReference>
<dbReference type="NCBIfam" id="NF005511">
    <property type="entry name" value="PRK07121.1-4"/>
    <property type="match status" value="1"/>
</dbReference>
<protein>
    <submittedName>
        <fullName evidence="6">FAD-binding protein</fullName>
    </submittedName>
</protein>
<keyword evidence="4" id="KW-0560">Oxidoreductase</keyword>
<dbReference type="PRINTS" id="PR00411">
    <property type="entry name" value="PNDRDTASEI"/>
</dbReference>
<dbReference type="SUPFAM" id="SSF56425">
    <property type="entry name" value="Succinate dehydrogenase/fumarate reductase flavoprotein, catalytic domain"/>
    <property type="match status" value="1"/>
</dbReference>
<evidence type="ECO:0000313" key="6">
    <source>
        <dbReference type="EMBL" id="MDY7218401.1"/>
    </source>
</evidence>
<dbReference type="InterPro" id="IPR003953">
    <property type="entry name" value="FAD-dep_OxRdtase_2_FAD-bd"/>
</dbReference>
<name>A0ABU5GQD4_9GAMM</name>
<evidence type="ECO:0000256" key="2">
    <source>
        <dbReference type="ARBA" id="ARBA00022630"/>
    </source>
</evidence>
<comment type="cofactor">
    <cofactor evidence="1">
        <name>FAD</name>
        <dbReference type="ChEBI" id="CHEBI:57692"/>
    </cofactor>
</comment>
<keyword evidence="3" id="KW-0274">FAD</keyword>
<evidence type="ECO:0000313" key="7">
    <source>
        <dbReference type="Proteomes" id="UP001294570"/>
    </source>
</evidence>
<evidence type="ECO:0000256" key="1">
    <source>
        <dbReference type="ARBA" id="ARBA00001974"/>
    </source>
</evidence>
<keyword evidence="2" id="KW-0285">Flavoprotein</keyword>
<dbReference type="RefSeq" id="WP_321552503.1">
    <property type="nucleotide sequence ID" value="NZ_JAXIVU010000002.1"/>
</dbReference>
<dbReference type="EMBL" id="JAXIVU010000002">
    <property type="protein sequence ID" value="MDY7218401.1"/>
    <property type="molecule type" value="Genomic_DNA"/>
</dbReference>
<dbReference type="InterPro" id="IPR027477">
    <property type="entry name" value="Succ_DH/fumarate_Rdtase_cat_sf"/>
</dbReference>
<dbReference type="Pfam" id="PF00890">
    <property type="entry name" value="FAD_binding_2"/>
    <property type="match status" value="1"/>
</dbReference>